<evidence type="ECO:0000313" key="2">
    <source>
        <dbReference type="Proteomes" id="UP001239111"/>
    </source>
</evidence>
<dbReference type="EMBL" id="CM056743">
    <property type="protein sequence ID" value="KAJ8669933.1"/>
    <property type="molecule type" value="Genomic_DNA"/>
</dbReference>
<dbReference type="Proteomes" id="UP001239111">
    <property type="component" value="Chromosome 3"/>
</dbReference>
<proteinExistence type="predicted"/>
<comment type="caution">
    <text evidence="1">The sequence shown here is derived from an EMBL/GenBank/DDBJ whole genome shotgun (WGS) entry which is preliminary data.</text>
</comment>
<reference evidence="1" key="1">
    <citation type="submission" date="2023-04" db="EMBL/GenBank/DDBJ databases">
        <title>A chromosome-level genome assembly of the parasitoid wasp Eretmocerus hayati.</title>
        <authorList>
            <person name="Zhong Y."/>
            <person name="Liu S."/>
            <person name="Liu Y."/>
        </authorList>
    </citation>
    <scope>NUCLEOTIDE SEQUENCE</scope>
    <source>
        <strain evidence="1">ZJU_SS_LIU_2023</strain>
    </source>
</reference>
<protein>
    <submittedName>
        <fullName evidence="1">Uncharacterized protein</fullName>
    </submittedName>
</protein>
<gene>
    <name evidence="1" type="ORF">QAD02_001192</name>
</gene>
<evidence type="ECO:0000313" key="1">
    <source>
        <dbReference type="EMBL" id="KAJ8669933.1"/>
    </source>
</evidence>
<organism evidence="1 2">
    <name type="scientific">Eretmocerus hayati</name>
    <dbReference type="NCBI Taxonomy" id="131215"/>
    <lineage>
        <taxon>Eukaryota</taxon>
        <taxon>Metazoa</taxon>
        <taxon>Ecdysozoa</taxon>
        <taxon>Arthropoda</taxon>
        <taxon>Hexapoda</taxon>
        <taxon>Insecta</taxon>
        <taxon>Pterygota</taxon>
        <taxon>Neoptera</taxon>
        <taxon>Endopterygota</taxon>
        <taxon>Hymenoptera</taxon>
        <taxon>Apocrita</taxon>
        <taxon>Proctotrupomorpha</taxon>
        <taxon>Chalcidoidea</taxon>
        <taxon>Aphelinidae</taxon>
        <taxon>Aphelininae</taxon>
        <taxon>Eretmocerus</taxon>
    </lineage>
</organism>
<keyword evidence="2" id="KW-1185">Reference proteome</keyword>
<name>A0ACC2NGK7_9HYME</name>
<accession>A0ACC2NGK7</accession>
<sequence>MTRVSSYHQGLLDYTRLKIAIIVMIVLFDVPWLSKSKINNAHGLPLPNEIYSDKEDELSEKITKSSMETEFKSPRTKRSLLDKVPLLTRMIKKCPEGFDLLGDGSCVKNIKINKEAYMEFLTAYLNREFGSKVEKEKRDVAPKKRGTKKRQEETKNSERKKRKKISSTTYSPTVIA</sequence>